<dbReference type="InterPro" id="IPR036643">
    <property type="entry name" value="RNApol_insert_sf"/>
</dbReference>
<gene>
    <name evidence="4" type="ORF">GOP47_0015500</name>
</gene>
<dbReference type="PANTHER" id="PTHR11800">
    <property type="entry name" value="DNA-DIRECTED RNA POLYMERASE"/>
    <property type="match status" value="1"/>
</dbReference>
<protein>
    <recommendedName>
        <fullName evidence="3">DNA-directed RNA polymerase RpoA/D/Rpb3-type domain-containing protein</fullName>
    </recommendedName>
</protein>
<evidence type="ECO:0000256" key="2">
    <source>
        <dbReference type="ARBA" id="ARBA00023163"/>
    </source>
</evidence>
<comment type="caution">
    <text evidence="4">The sequence shown here is derived from an EMBL/GenBank/DDBJ whole genome shotgun (WGS) entry which is preliminary data.</text>
</comment>
<accession>A0A9D4UJT3</accession>
<keyword evidence="1" id="KW-0240">DNA-directed RNA polymerase</keyword>
<dbReference type="GO" id="GO:0046983">
    <property type="term" value="F:protein dimerization activity"/>
    <property type="evidence" value="ECO:0007669"/>
    <property type="project" value="InterPro"/>
</dbReference>
<dbReference type="InterPro" id="IPR050518">
    <property type="entry name" value="Rpo3/RPB3_RNA_Pol_subunit"/>
</dbReference>
<dbReference type="GO" id="GO:0006366">
    <property type="term" value="P:transcription by RNA polymerase II"/>
    <property type="evidence" value="ECO:0007669"/>
    <property type="project" value="TreeGrafter"/>
</dbReference>
<dbReference type="AlphaFoldDB" id="A0A9D4UJT3"/>
<dbReference type="Proteomes" id="UP000886520">
    <property type="component" value="Chromosome 15"/>
</dbReference>
<evidence type="ECO:0000259" key="3">
    <source>
        <dbReference type="Pfam" id="PF01193"/>
    </source>
</evidence>
<dbReference type="InterPro" id="IPR011263">
    <property type="entry name" value="DNA-dir_RNA_pol_RpoA/D/Rpb3"/>
</dbReference>
<dbReference type="Gene3D" id="2.170.120.12">
    <property type="entry name" value="DNA-directed RNA polymerase, insert domain"/>
    <property type="match status" value="1"/>
</dbReference>
<dbReference type="GO" id="GO:0003677">
    <property type="term" value="F:DNA binding"/>
    <property type="evidence" value="ECO:0007669"/>
    <property type="project" value="InterPro"/>
</dbReference>
<sequence length="98" mass="11079">MESVSYQRLPTVRIREMKDDFIKFELRNTDASMANALRRVVLAEVPTIAIDLVEIEMNSSVLNDEFIAHRLGLIPLTSARAMDMKFSRDCDACDGDGK</sequence>
<organism evidence="4 5">
    <name type="scientific">Adiantum capillus-veneris</name>
    <name type="common">Maidenhair fern</name>
    <dbReference type="NCBI Taxonomy" id="13818"/>
    <lineage>
        <taxon>Eukaryota</taxon>
        <taxon>Viridiplantae</taxon>
        <taxon>Streptophyta</taxon>
        <taxon>Embryophyta</taxon>
        <taxon>Tracheophyta</taxon>
        <taxon>Polypodiopsida</taxon>
        <taxon>Polypodiidae</taxon>
        <taxon>Polypodiales</taxon>
        <taxon>Pteridineae</taxon>
        <taxon>Pteridaceae</taxon>
        <taxon>Vittarioideae</taxon>
        <taxon>Adiantum</taxon>
    </lineage>
</organism>
<dbReference type="PANTHER" id="PTHR11800:SF2">
    <property type="entry name" value="DNA-DIRECTED RNA POLYMERASE II SUBUNIT RPB3"/>
    <property type="match status" value="1"/>
</dbReference>
<keyword evidence="5" id="KW-1185">Reference proteome</keyword>
<dbReference type="OrthoDB" id="270173at2759"/>
<dbReference type="Pfam" id="PF01193">
    <property type="entry name" value="RNA_pol_L"/>
    <property type="match status" value="1"/>
</dbReference>
<evidence type="ECO:0000313" key="5">
    <source>
        <dbReference type="Proteomes" id="UP000886520"/>
    </source>
</evidence>
<dbReference type="InterPro" id="IPR036603">
    <property type="entry name" value="RBP11-like"/>
</dbReference>
<dbReference type="InterPro" id="IPR001514">
    <property type="entry name" value="DNA-dir_RNA_pol_30-40kDasu_CS"/>
</dbReference>
<dbReference type="GO" id="GO:0003899">
    <property type="term" value="F:DNA-directed RNA polymerase activity"/>
    <property type="evidence" value="ECO:0007669"/>
    <property type="project" value="InterPro"/>
</dbReference>
<dbReference type="PROSITE" id="PS00446">
    <property type="entry name" value="RNA_POL_D_30KD"/>
    <property type="match status" value="1"/>
</dbReference>
<reference evidence="4" key="1">
    <citation type="submission" date="2021-01" db="EMBL/GenBank/DDBJ databases">
        <title>Adiantum capillus-veneris genome.</title>
        <authorList>
            <person name="Fang Y."/>
            <person name="Liao Q."/>
        </authorList>
    </citation>
    <scope>NUCLEOTIDE SEQUENCE</scope>
    <source>
        <strain evidence="4">H3</strain>
        <tissue evidence="4">Leaf</tissue>
    </source>
</reference>
<evidence type="ECO:0000313" key="4">
    <source>
        <dbReference type="EMBL" id="KAI5069199.1"/>
    </source>
</evidence>
<keyword evidence="2" id="KW-0804">Transcription</keyword>
<dbReference type="SUPFAM" id="SSF55257">
    <property type="entry name" value="RBP11-like subunits of RNA polymerase"/>
    <property type="match status" value="1"/>
</dbReference>
<dbReference type="EMBL" id="JABFUD020000015">
    <property type="protein sequence ID" value="KAI5069199.1"/>
    <property type="molecule type" value="Genomic_DNA"/>
</dbReference>
<evidence type="ECO:0000256" key="1">
    <source>
        <dbReference type="ARBA" id="ARBA00022478"/>
    </source>
</evidence>
<dbReference type="GO" id="GO:0005665">
    <property type="term" value="C:RNA polymerase II, core complex"/>
    <property type="evidence" value="ECO:0007669"/>
    <property type="project" value="TreeGrafter"/>
</dbReference>
<dbReference type="SUPFAM" id="SSF56553">
    <property type="entry name" value="Insert subdomain of RNA polymerase alpha subunit"/>
    <property type="match status" value="1"/>
</dbReference>
<name>A0A9D4UJT3_ADICA</name>
<feature type="domain" description="DNA-directed RNA polymerase RpoA/D/Rpb3-type" evidence="3">
    <location>
        <begin position="23"/>
        <end position="65"/>
    </location>
</feature>
<proteinExistence type="predicted"/>